<dbReference type="GO" id="GO:0046872">
    <property type="term" value="F:metal ion binding"/>
    <property type="evidence" value="ECO:0007669"/>
    <property type="project" value="UniProtKB-KW"/>
</dbReference>
<dbReference type="Gene3D" id="1.20.120.50">
    <property type="entry name" value="Hemerythrin-like"/>
    <property type="match status" value="1"/>
</dbReference>
<dbReference type="InterPro" id="IPR012827">
    <property type="entry name" value="Hemerythrin_metal-bd"/>
</dbReference>
<proteinExistence type="inferred from homology"/>
<protein>
    <submittedName>
        <fullName evidence="5">Hemerythrin-like metal-binding protein</fullName>
    </submittedName>
</protein>
<keyword evidence="6" id="KW-1185">Reference proteome</keyword>
<dbReference type="Pfam" id="PF01814">
    <property type="entry name" value="Hemerythrin"/>
    <property type="match status" value="1"/>
</dbReference>
<dbReference type="SUPFAM" id="SSF47188">
    <property type="entry name" value="Hemerythrin-like"/>
    <property type="match status" value="1"/>
</dbReference>
<dbReference type="STRING" id="521011.Mpal_1089"/>
<keyword evidence="3" id="KW-0408">Iron</keyword>
<dbReference type="eggNOG" id="arCOG06577">
    <property type="taxonomic scope" value="Archaea"/>
</dbReference>
<dbReference type="NCBIfam" id="TIGR02481">
    <property type="entry name" value="hemeryth_dom"/>
    <property type="match status" value="1"/>
</dbReference>
<dbReference type="PANTHER" id="PTHR37164:SF1">
    <property type="entry name" value="BACTERIOHEMERYTHRIN"/>
    <property type="match status" value="1"/>
</dbReference>
<evidence type="ECO:0000256" key="2">
    <source>
        <dbReference type="ARBA" id="ARBA00022723"/>
    </source>
</evidence>
<name>B8GH30_METPE</name>
<dbReference type="KEGG" id="mpl:Mpal_1089"/>
<dbReference type="PANTHER" id="PTHR37164">
    <property type="entry name" value="BACTERIOHEMERYTHRIN"/>
    <property type="match status" value="1"/>
</dbReference>
<evidence type="ECO:0000313" key="5">
    <source>
        <dbReference type="EMBL" id="ACL16435.1"/>
    </source>
</evidence>
<dbReference type="HOGENOM" id="CLU_086902_3_1_2"/>
<evidence type="ECO:0000313" key="6">
    <source>
        <dbReference type="Proteomes" id="UP000002457"/>
    </source>
</evidence>
<evidence type="ECO:0000256" key="3">
    <source>
        <dbReference type="ARBA" id="ARBA00023004"/>
    </source>
</evidence>
<evidence type="ECO:0000256" key="1">
    <source>
        <dbReference type="ARBA" id="ARBA00010587"/>
    </source>
</evidence>
<feature type="domain" description="Hemerythrin-like" evidence="4">
    <location>
        <begin position="13"/>
        <end position="125"/>
    </location>
</feature>
<keyword evidence="2" id="KW-0479">Metal-binding</keyword>
<dbReference type="InterPro" id="IPR012312">
    <property type="entry name" value="Hemerythrin-like"/>
</dbReference>
<organism evidence="5 6">
    <name type="scientific">Methanosphaerula palustris (strain ATCC BAA-1556 / DSM 19958 / E1-9c)</name>
    <dbReference type="NCBI Taxonomy" id="521011"/>
    <lineage>
        <taxon>Archaea</taxon>
        <taxon>Methanobacteriati</taxon>
        <taxon>Methanobacteriota</taxon>
        <taxon>Stenosarchaea group</taxon>
        <taxon>Methanomicrobia</taxon>
        <taxon>Methanomicrobiales</taxon>
        <taxon>Methanoregulaceae</taxon>
        <taxon>Methanosphaerula</taxon>
    </lineage>
</organism>
<dbReference type="PROSITE" id="PS00550">
    <property type="entry name" value="HEMERYTHRINS"/>
    <property type="match status" value="1"/>
</dbReference>
<evidence type="ECO:0000259" key="4">
    <source>
        <dbReference type="Pfam" id="PF01814"/>
    </source>
</evidence>
<sequence length="135" mass="15910">MPIMDWTDDLSVGVTEIDNQHKRLIELINKLHDAMKAGQGKQMLETTLQELAAYTVYHFQAEEKYMVEYNYPRYHAHKIEHDAFVKKVTDFQKDFVDNRLGLTLDLMKFLKDWVNNHIKSTDKQYTALFNKSGLV</sequence>
<dbReference type="Proteomes" id="UP000002457">
    <property type="component" value="Chromosome"/>
</dbReference>
<comment type="similarity">
    <text evidence="1">Belongs to the hemerythrin family.</text>
</comment>
<dbReference type="CDD" id="cd12107">
    <property type="entry name" value="Hemerythrin"/>
    <property type="match status" value="1"/>
</dbReference>
<dbReference type="InterPro" id="IPR035938">
    <property type="entry name" value="Hemerythrin-like_sf"/>
</dbReference>
<dbReference type="EMBL" id="CP001338">
    <property type="protein sequence ID" value="ACL16435.1"/>
    <property type="molecule type" value="Genomic_DNA"/>
</dbReference>
<gene>
    <name evidence="5" type="ordered locus">Mpal_1089</name>
</gene>
<dbReference type="NCBIfam" id="NF033749">
    <property type="entry name" value="bact_hemeryth"/>
    <property type="match status" value="1"/>
</dbReference>
<dbReference type="InterPro" id="IPR016131">
    <property type="entry name" value="Haemerythrin_Fe_BS"/>
</dbReference>
<dbReference type="OrthoDB" id="15541at2157"/>
<dbReference type="AlphaFoldDB" id="B8GH30"/>
<reference evidence="5 6" key="1">
    <citation type="journal article" date="2015" name="Genome Announc.">
        <title>Complete Genome Sequence of Methanosphaerula palustris E1-9CT, a Hydrogenotrophic Methanogen Isolated from a Minerotrophic Fen Peatland.</title>
        <authorList>
            <person name="Cadillo-Quiroz H."/>
            <person name="Browne P."/>
            <person name="Kyrpides N."/>
            <person name="Woyke T."/>
            <person name="Goodwin L."/>
            <person name="Detter C."/>
            <person name="Yavitt J.B."/>
            <person name="Zinder S.H."/>
        </authorList>
    </citation>
    <scope>NUCLEOTIDE SEQUENCE [LARGE SCALE GENOMIC DNA]</scope>
    <source>
        <strain evidence="6">ATCC BAA-1556 / DSM 19958 / E1-9c</strain>
    </source>
</reference>
<accession>B8GH30</accession>
<dbReference type="InterPro" id="IPR050669">
    <property type="entry name" value="Hemerythrin"/>
</dbReference>